<comment type="caution">
    <text evidence="3">The sequence shown here is derived from an EMBL/GenBank/DDBJ whole genome shotgun (WGS) entry which is preliminary data.</text>
</comment>
<feature type="signal peptide" evidence="2">
    <location>
        <begin position="1"/>
        <end position="21"/>
    </location>
</feature>
<dbReference type="RefSeq" id="WP_207002915.1">
    <property type="nucleotide sequence ID" value="NZ_JAEKJR010000002.1"/>
</dbReference>
<protein>
    <recommendedName>
        <fullName evidence="5">TolA protein</fullName>
    </recommendedName>
</protein>
<name>A0ABS3E919_9GAMM</name>
<dbReference type="Proteomes" id="UP000664293">
    <property type="component" value="Unassembled WGS sequence"/>
</dbReference>
<dbReference type="EMBL" id="JAEKJR010000002">
    <property type="protein sequence ID" value="MBN8431813.1"/>
    <property type="molecule type" value="Genomic_DNA"/>
</dbReference>
<dbReference type="Gene3D" id="1.20.5.340">
    <property type="match status" value="1"/>
</dbReference>
<evidence type="ECO:0000256" key="1">
    <source>
        <dbReference type="SAM" id="MobiDB-lite"/>
    </source>
</evidence>
<reference evidence="3 4" key="1">
    <citation type="submission" date="2020-12" db="EMBL/GenBank/DDBJ databases">
        <title>Oil enriched cultivation method for isolating marine PHA-producing bacteria.</title>
        <authorList>
            <person name="Zheng W."/>
            <person name="Yu S."/>
            <person name="Huang Y."/>
        </authorList>
    </citation>
    <scope>NUCLEOTIDE SEQUENCE [LARGE SCALE GENOMIC DNA]</scope>
    <source>
        <strain evidence="3 4">SN0-2</strain>
    </source>
</reference>
<gene>
    <name evidence="3" type="ORF">JF535_13225</name>
</gene>
<organism evidence="3 4">
    <name type="scientific">Microbulbifer salipaludis</name>
    <dbReference type="NCBI Taxonomy" id="187980"/>
    <lineage>
        <taxon>Bacteria</taxon>
        <taxon>Pseudomonadati</taxon>
        <taxon>Pseudomonadota</taxon>
        <taxon>Gammaproteobacteria</taxon>
        <taxon>Cellvibrionales</taxon>
        <taxon>Microbulbiferaceae</taxon>
        <taxon>Microbulbifer</taxon>
    </lineage>
</organism>
<proteinExistence type="predicted"/>
<feature type="chain" id="PRO_5045323396" description="TolA protein" evidence="2">
    <location>
        <begin position="22"/>
        <end position="184"/>
    </location>
</feature>
<evidence type="ECO:0008006" key="5">
    <source>
        <dbReference type="Google" id="ProtNLM"/>
    </source>
</evidence>
<evidence type="ECO:0000256" key="2">
    <source>
        <dbReference type="SAM" id="SignalP"/>
    </source>
</evidence>
<evidence type="ECO:0000313" key="3">
    <source>
        <dbReference type="EMBL" id="MBN8431813.1"/>
    </source>
</evidence>
<feature type="compositionally biased region" description="Low complexity" evidence="1">
    <location>
        <begin position="156"/>
        <end position="169"/>
    </location>
</feature>
<feature type="region of interest" description="Disordered" evidence="1">
    <location>
        <begin position="156"/>
        <end position="184"/>
    </location>
</feature>
<accession>A0ABS3E919</accession>
<keyword evidence="2" id="KW-0732">Signal</keyword>
<evidence type="ECO:0000313" key="4">
    <source>
        <dbReference type="Proteomes" id="UP000664293"/>
    </source>
</evidence>
<keyword evidence="4" id="KW-1185">Reference proteome</keyword>
<sequence>MSAKFKLVLLTSLVTALDSFAAGDDYEAGNDEAWQMIHDGIAELKNPKGKNKQEPPQKPARIAKAEAEAAAKAEQQLELVPVHAEGKELNAALEKLASLRAANTKQGEQVTQMGNTVAQQAEYIATLEAEVEKLEGEVTTLEEEKVALQEELAELKAAAEQAAEPTAQEADGKAETDNAGGEQQ</sequence>